<sequence length="230" mass="25783">MDSHEIISHVMREVNGIIDRQRTIDKVKGALDDRARNPHEEDFIYGEGTNNQKVFREEIDGVIIEKTILHRRGARDTDISGADLLFEIVGEKYVLVQYKRADSSGKVKNDESQLDELVGSCSNDCPEFQPYMLGTCGSWYALIEGTDVSYMPACVASGSFAGRGSCKATNFDRAISREAFLSAFAKCYIGARTEEWPYSSYSPSALMLFAHESNDPLIVVRQMGRFRRAV</sequence>
<proteinExistence type="predicted"/>
<keyword evidence="2" id="KW-1185">Reference proteome</keyword>
<protein>
    <recommendedName>
        <fullName evidence="3">Restriction endonuclease</fullName>
    </recommendedName>
</protein>
<comment type="caution">
    <text evidence="1">The sequence shown here is derived from an EMBL/GenBank/DDBJ whole genome shotgun (WGS) entry which is preliminary data.</text>
</comment>
<gene>
    <name evidence="1" type="ORF">ABQJ54_07210</name>
</gene>
<name>A0ABV3QD74_9GAMM</name>
<accession>A0ABV3QD74</accession>
<reference evidence="1 2" key="1">
    <citation type="submission" date="2024-06" db="EMBL/GenBank/DDBJ databases">
        <authorList>
            <person name="Woo H."/>
        </authorList>
    </citation>
    <scope>NUCLEOTIDE SEQUENCE [LARGE SCALE GENOMIC DNA]</scope>
    <source>
        <strain evidence="1 2">Si-c</strain>
    </source>
</reference>
<dbReference type="RefSeq" id="WP_367853620.1">
    <property type="nucleotide sequence ID" value="NZ_JBFOHK010000002.1"/>
</dbReference>
<evidence type="ECO:0000313" key="1">
    <source>
        <dbReference type="EMBL" id="MEW9571534.1"/>
    </source>
</evidence>
<dbReference type="Proteomes" id="UP001556220">
    <property type="component" value="Unassembled WGS sequence"/>
</dbReference>
<evidence type="ECO:0000313" key="2">
    <source>
        <dbReference type="Proteomes" id="UP001556220"/>
    </source>
</evidence>
<dbReference type="EMBL" id="JBFOHK010000002">
    <property type="protein sequence ID" value="MEW9571534.1"/>
    <property type="molecule type" value="Genomic_DNA"/>
</dbReference>
<evidence type="ECO:0008006" key="3">
    <source>
        <dbReference type="Google" id="ProtNLM"/>
    </source>
</evidence>
<organism evidence="1 2">
    <name type="scientific">Rhodanobacter lycopersici</name>
    <dbReference type="NCBI Taxonomy" id="3162487"/>
    <lineage>
        <taxon>Bacteria</taxon>
        <taxon>Pseudomonadati</taxon>
        <taxon>Pseudomonadota</taxon>
        <taxon>Gammaproteobacteria</taxon>
        <taxon>Lysobacterales</taxon>
        <taxon>Rhodanobacteraceae</taxon>
        <taxon>Rhodanobacter</taxon>
    </lineage>
</organism>